<evidence type="ECO:0000256" key="1">
    <source>
        <dbReference type="ARBA" id="ARBA00023152"/>
    </source>
</evidence>
<evidence type="ECO:0000313" key="6">
    <source>
        <dbReference type="Proteomes" id="UP000637695"/>
    </source>
</evidence>
<feature type="binding site" evidence="4">
    <location>
        <begin position="8"/>
        <end position="15"/>
    </location>
    <ligand>
        <name>substrate</name>
    </ligand>
</feature>
<evidence type="ECO:0000256" key="2">
    <source>
        <dbReference type="ARBA" id="ARBA00023235"/>
    </source>
</evidence>
<organism evidence="5 6">
    <name type="scientific">Alicyclobacillus cellulosilyticus</name>
    <dbReference type="NCBI Taxonomy" id="1003997"/>
    <lineage>
        <taxon>Bacteria</taxon>
        <taxon>Bacillati</taxon>
        <taxon>Bacillota</taxon>
        <taxon>Bacilli</taxon>
        <taxon>Bacillales</taxon>
        <taxon>Alicyclobacillaceae</taxon>
        <taxon>Alicyclobacillus</taxon>
    </lineage>
</organism>
<dbReference type="InterPro" id="IPR013078">
    <property type="entry name" value="His_Pase_superF_clade-1"/>
</dbReference>
<gene>
    <name evidence="5" type="primary">gpmB</name>
    <name evidence="5" type="ORF">GCM10010885_02150</name>
</gene>
<keyword evidence="1" id="KW-0324">Glycolysis</keyword>
<feature type="active site" description="Proton donor/acceptor" evidence="3">
    <location>
        <position position="82"/>
    </location>
</feature>
<evidence type="ECO:0000256" key="3">
    <source>
        <dbReference type="PIRSR" id="PIRSR613078-1"/>
    </source>
</evidence>
<accession>A0A917K349</accession>
<dbReference type="Gene3D" id="3.40.50.1240">
    <property type="entry name" value="Phosphoglycerate mutase-like"/>
    <property type="match status" value="1"/>
</dbReference>
<keyword evidence="6" id="KW-1185">Reference proteome</keyword>
<dbReference type="InterPro" id="IPR029033">
    <property type="entry name" value="His_PPase_superfam"/>
</dbReference>
<comment type="caution">
    <text evidence="5">The sequence shown here is derived from an EMBL/GenBank/DDBJ whole genome shotgun (WGS) entry which is preliminary data.</text>
</comment>
<dbReference type="EMBL" id="BMOY01000002">
    <property type="protein sequence ID" value="GGI96033.1"/>
    <property type="molecule type" value="Genomic_DNA"/>
</dbReference>
<evidence type="ECO:0000313" key="5">
    <source>
        <dbReference type="EMBL" id="GGI96033.1"/>
    </source>
</evidence>
<dbReference type="GO" id="GO:0005737">
    <property type="term" value="C:cytoplasm"/>
    <property type="evidence" value="ECO:0007669"/>
    <property type="project" value="TreeGrafter"/>
</dbReference>
<feature type="binding site" evidence="4">
    <location>
        <position position="58"/>
    </location>
    <ligand>
        <name>substrate</name>
    </ligand>
</feature>
<evidence type="ECO:0000256" key="4">
    <source>
        <dbReference type="PIRSR" id="PIRSR613078-2"/>
    </source>
</evidence>
<keyword evidence="2" id="KW-0413">Isomerase</keyword>
<dbReference type="GO" id="GO:0016791">
    <property type="term" value="F:phosphatase activity"/>
    <property type="evidence" value="ECO:0007669"/>
    <property type="project" value="TreeGrafter"/>
</dbReference>
<dbReference type="SMART" id="SM00855">
    <property type="entry name" value="PGAM"/>
    <property type="match status" value="1"/>
</dbReference>
<dbReference type="CDD" id="cd07067">
    <property type="entry name" value="HP_PGM_like"/>
    <property type="match status" value="1"/>
</dbReference>
<sequence length="203" mass="22553">MFEIWLVRHGETDWNHAGRLQGWTDIPLNEAGWCQARRLAAALHGVPFCAVYTSDLVRARTTASLLQRELNAPLLVTQQLRERCFGSGEGLTRQEIAERFPNGIPDAEPEAQLSARMADWFRRVLAIHRKGRILAVTHGGFIRQALRMAGVDPPATLANTCVNRFRHTPDGWRALAVNAAEHLAICHPSHAAASHTSRPSAPY</sequence>
<dbReference type="InterPro" id="IPR001345">
    <property type="entry name" value="PG/BPGM_mutase_AS"/>
</dbReference>
<dbReference type="Pfam" id="PF00300">
    <property type="entry name" value="His_Phos_1"/>
    <property type="match status" value="1"/>
</dbReference>
<dbReference type="InterPro" id="IPR050275">
    <property type="entry name" value="PGM_Phosphatase"/>
</dbReference>
<dbReference type="PROSITE" id="PS00175">
    <property type="entry name" value="PG_MUTASE"/>
    <property type="match status" value="1"/>
</dbReference>
<proteinExistence type="predicted"/>
<dbReference type="SUPFAM" id="SSF53254">
    <property type="entry name" value="Phosphoglycerate mutase-like"/>
    <property type="match status" value="1"/>
</dbReference>
<protein>
    <submittedName>
        <fullName evidence="5">Phosphoglycerate mutase</fullName>
    </submittedName>
</protein>
<dbReference type="PANTHER" id="PTHR48100">
    <property type="entry name" value="BROAD-SPECIFICITY PHOSPHATASE YOR283W-RELATED"/>
    <property type="match status" value="1"/>
</dbReference>
<dbReference type="PANTHER" id="PTHR48100:SF1">
    <property type="entry name" value="HISTIDINE PHOSPHATASE FAMILY PROTEIN-RELATED"/>
    <property type="match status" value="1"/>
</dbReference>
<name>A0A917K349_9BACL</name>
<dbReference type="AlphaFoldDB" id="A0A917K349"/>
<reference evidence="5" key="2">
    <citation type="submission" date="2020-09" db="EMBL/GenBank/DDBJ databases">
        <authorList>
            <person name="Sun Q."/>
            <person name="Ohkuma M."/>
        </authorList>
    </citation>
    <scope>NUCLEOTIDE SEQUENCE</scope>
    <source>
        <strain evidence="5">JCM 18487</strain>
    </source>
</reference>
<feature type="active site" description="Tele-phosphohistidine intermediate" evidence="3">
    <location>
        <position position="9"/>
    </location>
</feature>
<reference evidence="5" key="1">
    <citation type="journal article" date="2014" name="Int. J. Syst. Evol. Microbiol.">
        <title>Complete genome sequence of Corynebacterium casei LMG S-19264T (=DSM 44701T), isolated from a smear-ripened cheese.</title>
        <authorList>
            <consortium name="US DOE Joint Genome Institute (JGI-PGF)"/>
            <person name="Walter F."/>
            <person name="Albersmeier A."/>
            <person name="Kalinowski J."/>
            <person name="Ruckert C."/>
        </authorList>
    </citation>
    <scope>NUCLEOTIDE SEQUENCE</scope>
    <source>
        <strain evidence="5">JCM 18487</strain>
    </source>
</reference>
<dbReference type="Proteomes" id="UP000637695">
    <property type="component" value="Unassembled WGS sequence"/>
</dbReference>
<dbReference type="RefSeq" id="WP_188880631.1">
    <property type="nucleotide sequence ID" value="NZ_BMOY01000002.1"/>
</dbReference>